<organism evidence="2">
    <name type="scientific">Pinctada fucata</name>
    <name type="common">Akoya pearl oyster</name>
    <name type="synonym">Pinctada imbricata fucata</name>
    <dbReference type="NCBI Taxonomy" id="50426"/>
    <lineage>
        <taxon>Eukaryota</taxon>
        <taxon>Metazoa</taxon>
        <taxon>Spiralia</taxon>
        <taxon>Lophotrochozoa</taxon>
        <taxon>Mollusca</taxon>
        <taxon>Bivalvia</taxon>
        <taxon>Autobranchia</taxon>
        <taxon>Pteriomorphia</taxon>
        <taxon>Pterioida</taxon>
        <taxon>Pterioidea</taxon>
        <taxon>Pteriidae</taxon>
        <taxon>Pinctada</taxon>
    </lineage>
</organism>
<evidence type="ECO:0000313" key="2">
    <source>
        <dbReference type="EMBL" id="JAS04038.1"/>
    </source>
</evidence>
<feature type="signal peptide" evidence="1">
    <location>
        <begin position="1"/>
        <end position="21"/>
    </location>
</feature>
<dbReference type="EMBL" id="GELH01000233">
    <property type="protein sequence ID" value="JAS04039.1"/>
    <property type="molecule type" value="Transcribed_RNA"/>
</dbReference>
<dbReference type="AlphaFoldDB" id="A0A194AP89"/>
<reference evidence="2" key="1">
    <citation type="submission" date="2016-03" db="EMBL/GenBank/DDBJ databases">
        <authorList>
            <person name="Ploux O."/>
        </authorList>
    </citation>
    <scope>NUCLEOTIDE SEQUENCE</scope>
    <source>
        <tissue evidence="2">Mantle</tissue>
    </source>
</reference>
<accession>A0A194AP89</accession>
<feature type="chain" id="PRO_5013481194" evidence="1">
    <location>
        <begin position="22"/>
        <end position="129"/>
    </location>
</feature>
<protein>
    <submittedName>
        <fullName evidence="2">Uncharacterized protein</fullName>
    </submittedName>
</protein>
<proteinExistence type="predicted"/>
<dbReference type="EMBL" id="GELH01000234">
    <property type="protein sequence ID" value="JAS04038.1"/>
    <property type="molecule type" value="Transcribed_RNA"/>
</dbReference>
<name>A0A194AP89_PINFU</name>
<sequence length="129" mass="14180">MKMKAKMIALMVLSICVMIGGIPLNEESCESSYDCSGDAPCCVDVYGNVIGSTEGGPSHNSGPQSTGTCKSYIGEEYDVCDDKCKCRTGFECYREMSGVQQPEKCRNATWVQEQKEYWANCIPTCIYPP</sequence>
<evidence type="ECO:0000256" key="1">
    <source>
        <dbReference type="SAM" id="SignalP"/>
    </source>
</evidence>
<keyword evidence="1" id="KW-0732">Signal</keyword>